<keyword evidence="1" id="KW-0805">Transcription regulation</keyword>
<dbReference type="PANTHER" id="PTHR44846:SF1">
    <property type="entry name" value="MANNOSYL-D-GLYCERATE TRANSPORT_METABOLISM SYSTEM REPRESSOR MNGR-RELATED"/>
    <property type="match status" value="1"/>
</dbReference>
<evidence type="ECO:0000313" key="6">
    <source>
        <dbReference type="Proteomes" id="UP000652477"/>
    </source>
</evidence>
<dbReference type="GO" id="GO:0045892">
    <property type="term" value="P:negative regulation of DNA-templated transcription"/>
    <property type="evidence" value="ECO:0007669"/>
    <property type="project" value="TreeGrafter"/>
</dbReference>
<reference evidence="5" key="1">
    <citation type="submission" date="2020-08" db="EMBL/GenBank/DDBJ databases">
        <title>Genome public.</title>
        <authorList>
            <person name="Liu C."/>
            <person name="Sun Q."/>
        </authorList>
    </citation>
    <scope>NUCLEOTIDE SEQUENCE</scope>
    <source>
        <strain evidence="5">NSJ-55</strain>
    </source>
</reference>
<dbReference type="InterPro" id="IPR050679">
    <property type="entry name" value="Bact_HTH_transcr_reg"/>
</dbReference>
<dbReference type="PRINTS" id="PR00035">
    <property type="entry name" value="HTHGNTR"/>
</dbReference>
<proteinExistence type="predicted"/>
<dbReference type="Pfam" id="PF00392">
    <property type="entry name" value="GntR"/>
    <property type="match status" value="1"/>
</dbReference>
<dbReference type="CDD" id="cd07377">
    <property type="entry name" value="WHTH_GntR"/>
    <property type="match status" value="1"/>
</dbReference>
<dbReference type="SUPFAM" id="SSF64288">
    <property type="entry name" value="Chorismate lyase-like"/>
    <property type="match status" value="1"/>
</dbReference>
<dbReference type="Pfam" id="PF07702">
    <property type="entry name" value="UTRA"/>
    <property type="match status" value="1"/>
</dbReference>
<dbReference type="InterPro" id="IPR036390">
    <property type="entry name" value="WH_DNA-bd_sf"/>
</dbReference>
<dbReference type="GO" id="GO:0003700">
    <property type="term" value="F:DNA-binding transcription factor activity"/>
    <property type="evidence" value="ECO:0007669"/>
    <property type="project" value="InterPro"/>
</dbReference>
<evidence type="ECO:0000313" key="5">
    <source>
        <dbReference type="EMBL" id="MBC5687735.1"/>
    </source>
</evidence>
<dbReference type="RefSeq" id="WP_186874404.1">
    <property type="nucleotide sequence ID" value="NZ_JACOPF010000001.1"/>
</dbReference>
<organism evidence="5 6">
    <name type="scientific">Mediterraneibacter hominis</name>
    <dbReference type="NCBI Taxonomy" id="2763054"/>
    <lineage>
        <taxon>Bacteria</taxon>
        <taxon>Bacillati</taxon>
        <taxon>Bacillota</taxon>
        <taxon>Clostridia</taxon>
        <taxon>Lachnospirales</taxon>
        <taxon>Lachnospiraceae</taxon>
        <taxon>Mediterraneibacter</taxon>
    </lineage>
</organism>
<sequence length="258" mass="29957">MEQFDNHLPHYVKIKHYLRQLIVNAQPHTQMPSELELAKQFNVSRGTAKQAIMDLVYEGLLYRKQGKGTFVSERISRIYDKLPSFTDDIKRAGRVSTSKLLSFTHDAPAPRAKQFFGLKDEEHVIRYKRLIFDNHKPVALVISFLNPHLYKGLQVSEIETSLYETLRRKFGKAPTKARDRYSFVNISPHTAKLLDCPEDDYICYSERLGYLDDKTPAEFVESYIRADYFRLELLFGLDSDTDYPSPTFQSQVPSTFSD</sequence>
<name>A0A923RNT8_9FIRM</name>
<keyword evidence="3" id="KW-0804">Transcription</keyword>
<dbReference type="PROSITE" id="PS50949">
    <property type="entry name" value="HTH_GNTR"/>
    <property type="match status" value="1"/>
</dbReference>
<dbReference type="EMBL" id="JACOPF010000001">
    <property type="protein sequence ID" value="MBC5687735.1"/>
    <property type="molecule type" value="Genomic_DNA"/>
</dbReference>
<comment type="caution">
    <text evidence="5">The sequence shown here is derived from an EMBL/GenBank/DDBJ whole genome shotgun (WGS) entry which is preliminary data.</text>
</comment>
<dbReference type="PANTHER" id="PTHR44846">
    <property type="entry name" value="MANNOSYL-D-GLYCERATE TRANSPORT/METABOLISM SYSTEM REPRESSOR MNGR-RELATED"/>
    <property type="match status" value="1"/>
</dbReference>
<evidence type="ECO:0000256" key="3">
    <source>
        <dbReference type="ARBA" id="ARBA00023163"/>
    </source>
</evidence>
<dbReference type="Gene3D" id="3.40.1410.10">
    <property type="entry name" value="Chorismate lyase-like"/>
    <property type="match status" value="1"/>
</dbReference>
<dbReference type="AlphaFoldDB" id="A0A923RNT8"/>
<dbReference type="InterPro" id="IPR036388">
    <property type="entry name" value="WH-like_DNA-bd_sf"/>
</dbReference>
<accession>A0A923RNT8</accession>
<feature type="domain" description="HTH gntR-type" evidence="4">
    <location>
        <begin position="8"/>
        <end position="74"/>
    </location>
</feature>
<keyword evidence="2" id="KW-0238">DNA-binding</keyword>
<dbReference type="InterPro" id="IPR000524">
    <property type="entry name" value="Tscrpt_reg_HTH_GntR"/>
</dbReference>
<protein>
    <submittedName>
        <fullName evidence="5">GntR family transcriptional regulator</fullName>
    </submittedName>
</protein>
<evidence type="ECO:0000259" key="4">
    <source>
        <dbReference type="PROSITE" id="PS50949"/>
    </source>
</evidence>
<evidence type="ECO:0000256" key="2">
    <source>
        <dbReference type="ARBA" id="ARBA00023125"/>
    </source>
</evidence>
<dbReference type="GO" id="GO:0003677">
    <property type="term" value="F:DNA binding"/>
    <property type="evidence" value="ECO:0007669"/>
    <property type="project" value="UniProtKB-KW"/>
</dbReference>
<evidence type="ECO:0000256" key="1">
    <source>
        <dbReference type="ARBA" id="ARBA00023015"/>
    </source>
</evidence>
<dbReference type="SUPFAM" id="SSF46785">
    <property type="entry name" value="Winged helix' DNA-binding domain"/>
    <property type="match status" value="1"/>
</dbReference>
<dbReference type="SMART" id="SM00866">
    <property type="entry name" value="UTRA"/>
    <property type="match status" value="1"/>
</dbReference>
<dbReference type="Proteomes" id="UP000652477">
    <property type="component" value="Unassembled WGS sequence"/>
</dbReference>
<dbReference type="InterPro" id="IPR011663">
    <property type="entry name" value="UTRA"/>
</dbReference>
<keyword evidence="6" id="KW-1185">Reference proteome</keyword>
<dbReference type="SMART" id="SM00345">
    <property type="entry name" value="HTH_GNTR"/>
    <property type="match status" value="1"/>
</dbReference>
<dbReference type="Gene3D" id="1.10.10.10">
    <property type="entry name" value="Winged helix-like DNA-binding domain superfamily/Winged helix DNA-binding domain"/>
    <property type="match status" value="1"/>
</dbReference>
<dbReference type="InterPro" id="IPR028978">
    <property type="entry name" value="Chorismate_lyase_/UTRA_dom_sf"/>
</dbReference>
<gene>
    <name evidence="5" type="ORF">H8S37_02130</name>
</gene>